<evidence type="ECO:0000313" key="3">
    <source>
        <dbReference type="EMBL" id="CCH42066.1"/>
    </source>
</evidence>
<dbReference type="InParanoid" id="K0KGG3"/>
<dbReference type="AlphaFoldDB" id="K0KGG3"/>
<evidence type="ECO:0000256" key="2">
    <source>
        <dbReference type="SAM" id="MobiDB-lite"/>
    </source>
</evidence>
<feature type="region of interest" description="Disordered" evidence="2">
    <location>
        <begin position="1"/>
        <end position="29"/>
    </location>
</feature>
<keyword evidence="4" id="KW-1185">Reference proteome</keyword>
<accession>K0KGG3</accession>
<evidence type="ECO:0000313" key="4">
    <source>
        <dbReference type="Proteomes" id="UP000009328"/>
    </source>
</evidence>
<dbReference type="EMBL" id="CAIF01000034">
    <property type="protein sequence ID" value="CCH42066.1"/>
    <property type="molecule type" value="Genomic_DNA"/>
</dbReference>
<dbReference type="Proteomes" id="UP000009328">
    <property type="component" value="Unassembled WGS sequence"/>
</dbReference>
<feature type="coiled-coil region" evidence="1">
    <location>
        <begin position="167"/>
        <end position="208"/>
    </location>
</feature>
<proteinExistence type="predicted"/>
<organism evidence="3 4">
    <name type="scientific">Wickerhamomyces ciferrii (strain ATCC 14091 / BCRC 22168 / CBS 111 / JCM 3599 / NBRC 0793 / NRRL Y-1031 F-60-10)</name>
    <name type="common">Yeast</name>
    <name type="synonym">Pichia ciferrii</name>
    <dbReference type="NCBI Taxonomy" id="1206466"/>
    <lineage>
        <taxon>Eukaryota</taxon>
        <taxon>Fungi</taxon>
        <taxon>Dikarya</taxon>
        <taxon>Ascomycota</taxon>
        <taxon>Saccharomycotina</taxon>
        <taxon>Saccharomycetes</taxon>
        <taxon>Phaffomycetales</taxon>
        <taxon>Wickerhamomycetaceae</taxon>
        <taxon>Wickerhamomyces</taxon>
    </lineage>
</organism>
<sequence length="222" mass="25521">MSSSLKLPNFEVFGDGQLSDPEPSHTEKGIDGTIGSYMKANKDDTTIINKHLPHTESHEHGIGQILNQNDLEEFEKTDEFQNSNSFIELEEFNESLKRNWNSQEHLENQEGKLLEGNEKLVLQNQNIGSDWVSTKLKSGTIMNVPKEKRTTLPKVKLVDGVSIEDESNRLKKVIDGLKIRRSELSEELEKLKVERRDNDKRMEEWEVDLNNMTKTPDFKVAE</sequence>
<name>K0KGG3_WICCF</name>
<protein>
    <submittedName>
        <fullName evidence="3">Uncharacterized protein</fullName>
    </submittedName>
</protein>
<keyword evidence="1" id="KW-0175">Coiled coil</keyword>
<dbReference type="HOGENOM" id="CLU_1246203_0_0_1"/>
<reference evidence="3 4" key="1">
    <citation type="journal article" date="2012" name="Eukaryot. Cell">
        <title>Draft genome sequence of Wickerhamomyces ciferrii NRRL Y-1031 F-60-10.</title>
        <authorList>
            <person name="Schneider J."/>
            <person name="Andrea H."/>
            <person name="Blom J."/>
            <person name="Jaenicke S."/>
            <person name="Ruckert C."/>
            <person name="Schorsch C."/>
            <person name="Szczepanowski R."/>
            <person name="Farwick M."/>
            <person name="Goesmann A."/>
            <person name="Puhler A."/>
            <person name="Schaffer S."/>
            <person name="Tauch A."/>
            <person name="Kohler T."/>
            <person name="Brinkrolf K."/>
        </authorList>
    </citation>
    <scope>NUCLEOTIDE SEQUENCE [LARGE SCALE GENOMIC DNA]</scope>
    <source>
        <strain evidence="4">ATCC 14091 / BCRC 22168 / CBS 111 / JCM 3599 / NBRC 0793 / NRRL Y-1031 F-60-10</strain>
    </source>
</reference>
<evidence type="ECO:0000256" key="1">
    <source>
        <dbReference type="SAM" id="Coils"/>
    </source>
</evidence>
<comment type="caution">
    <text evidence="3">The sequence shown here is derived from an EMBL/GenBank/DDBJ whole genome shotgun (WGS) entry which is preliminary data.</text>
</comment>
<gene>
    <name evidence="3" type="ORF">BN7_1605</name>
</gene>